<proteinExistence type="predicted"/>
<dbReference type="Pfam" id="PF07700">
    <property type="entry name" value="HNOB"/>
    <property type="match status" value="1"/>
</dbReference>
<feature type="domain" description="Heme NO-binding" evidence="1">
    <location>
        <begin position="2"/>
        <end position="160"/>
    </location>
</feature>
<gene>
    <name evidence="2" type="ORF">B7Y86_06835</name>
</gene>
<dbReference type="AlphaFoldDB" id="A0A258HM66"/>
<evidence type="ECO:0000259" key="1">
    <source>
        <dbReference type="Pfam" id="PF07700"/>
    </source>
</evidence>
<comment type="caution">
    <text evidence="2">The sequence shown here is derived from an EMBL/GenBank/DDBJ whole genome shotgun (WGS) entry which is preliminary data.</text>
</comment>
<accession>A0A258HM66</accession>
<evidence type="ECO:0000313" key="2">
    <source>
        <dbReference type="EMBL" id="OYX57413.1"/>
    </source>
</evidence>
<reference evidence="2 3" key="1">
    <citation type="submission" date="2017-03" db="EMBL/GenBank/DDBJ databases">
        <title>Lifting the veil on microbial sulfur biogeochemistry in mining wastewaters.</title>
        <authorList>
            <person name="Kantor R.S."/>
            <person name="Colenbrander Nelson T."/>
            <person name="Marshall S."/>
            <person name="Bennett D."/>
            <person name="Apte S."/>
            <person name="Camacho D."/>
            <person name="Thomas B.C."/>
            <person name="Warren L.A."/>
            <person name="Banfield J.F."/>
        </authorList>
    </citation>
    <scope>NUCLEOTIDE SEQUENCE [LARGE SCALE GENOMIC DNA]</scope>
    <source>
        <strain evidence="2">32-68-21</strain>
    </source>
</reference>
<protein>
    <submittedName>
        <fullName evidence="2">Heme NO-binding protein</fullName>
    </submittedName>
</protein>
<dbReference type="Proteomes" id="UP000216147">
    <property type="component" value="Unassembled WGS sequence"/>
</dbReference>
<dbReference type="SUPFAM" id="SSF111126">
    <property type="entry name" value="Ligand-binding domain in the NO signalling and Golgi transport"/>
    <property type="match status" value="1"/>
</dbReference>
<sequence length="187" mass="20356">MKGVVFNLLEEAVDRAFGPDTWDGLIDASGVSGAYTSLGNYPDEEMEALVAAASEALALDRNQVLRWFGQNAIPVLAELYPGFFTGAVDARNFVEGINHIIHAEVRKLYPGAACPHFRLHADSSGDLVMDYLSTRNMCALAQGFVEGAGAWYRQSVDFRHVQCTQDGHSHCTFAMNWSAPEARTAAA</sequence>
<organism evidence="2 3">
    <name type="scientific">Brevundimonas subvibrioides</name>
    <dbReference type="NCBI Taxonomy" id="74313"/>
    <lineage>
        <taxon>Bacteria</taxon>
        <taxon>Pseudomonadati</taxon>
        <taxon>Pseudomonadota</taxon>
        <taxon>Alphaproteobacteria</taxon>
        <taxon>Caulobacterales</taxon>
        <taxon>Caulobacteraceae</taxon>
        <taxon>Brevundimonas</taxon>
    </lineage>
</organism>
<dbReference type="InterPro" id="IPR024096">
    <property type="entry name" value="NO_sig/Golgi_transp_ligand-bd"/>
</dbReference>
<name>A0A258HM66_9CAUL</name>
<dbReference type="EMBL" id="NCEQ01000006">
    <property type="protein sequence ID" value="OYX57413.1"/>
    <property type="molecule type" value="Genomic_DNA"/>
</dbReference>
<dbReference type="GO" id="GO:0020037">
    <property type="term" value="F:heme binding"/>
    <property type="evidence" value="ECO:0007669"/>
    <property type="project" value="InterPro"/>
</dbReference>
<dbReference type="InterPro" id="IPR011644">
    <property type="entry name" value="Heme_NO-bd"/>
</dbReference>
<dbReference type="Gene3D" id="3.90.1520.10">
    <property type="entry name" value="H-NOX domain"/>
    <property type="match status" value="1"/>
</dbReference>
<dbReference type="InterPro" id="IPR038158">
    <property type="entry name" value="H-NOX_domain_sf"/>
</dbReference>
<evidence type="ECO:0000313" key="3">
    <source>
        <dbReference type="Proteomes" id="UP000216147"/>
    </source>
</evidence>